<organism evidence="1 2">
    <name type="scientific">Clunio marinus</name>
    <dbReference type="NCBI Taxonomy" id="568069"/>
    <lineage>
        <taxon>Eukaryota</taxon>
        <taxon>Metazoa</taxon>
        <taxon>Ecdysozoa</taxon>
        <taxon>Arthropoda</taxon>
        <taxon>Hexapoda</taxon>
        <taxon>Insecta</taxon>
        <taxon>Pterygota</taxon>
        <taxon>Neoptera</taxon>
        <taxon>Endopterygota</taxon>
        <taxon>Diptera</taxon>
        <taxon>Nematocera</taxon>
        <taxon>Chironomoidea</taxon>
        <taxon>Chironomidae</taxon>
        <taxon>Clunio</taxon>
    </lineage>
</organism>
<protein>
    <submittedName>
        <fullName evidence="1">CLUMA_CG000528, isoform A</fullName>
    </submittedName>
</protein>
<proteinExistence type="predicted"/>
<gene>
    <name evidence="1" type="ORF">CLUMA_CG000528</name>
</gene>
<evidence type="ECO:0000313" key="2">
    <source>
        <dbReference type="Proteomes" id="UP000183832"/>
    </source>
</evidence>
<dbReference type="EMBL" id="CVRI01000002">
    <property type="protein sequence ID" value="CRK86695.1"/>
    <property type="molecule type" value="Genomic_DNA"/>
</dbReference>
<evidence type="ECO:0000313" key="1">
    <source>
        <dbReference type="EMBL" id="CRK86695.1"/>
    </source>
</evidence>
<accession>A0A1J1HFE8</accession>
<reference evidence="1 2" key="1">
    <citation type="submission" date="2015-04" db="EMBL/GenBank/DDBJ databases">
        <authorList>
            <person name="Syromyatnikov M.Y."/>
            <person name="Popov V.N."/>
        </authorList>
    </citation>
    <scope>NUCLEOTIDE SEQUENCE [LARGE SCALE GENOMIC DNA]</scope>
</reference>
<sequence length="151" mass="18145">MQLMIKQNIQKYVKFLAGSSYNNYLKCNICEKEQKLQLNLVKIKCLSPQPQKYLGANYVLISKSNFSRQHILLDLQQQERNELSLKRFLKLEQEFRRIHDNAKKRKQRKQKKILSKSELKQKSFHFFNVSFYSQCAVCDVEKKRHALRKMC</sequence>
<keyword evidence="2" id="KW-1185">Reference proteome</keyword>
<dbReference type="AlphaFoldDB" id="A0A1J1HFE8"/>
<name>A0A1J1HFE8_9DIPT</name>
<dbReference type="Proteomes" id="UP000183832">
    <property type="component" value="Unassembled WGS sequence"/>
</dbReference>